<protein>
    <submittedName>
        <fullName evidence="1">Uncharacterized protein</fullName>
    </submittedName>
</protein>
<reference evidence="1" key="1">
    <citation type="journal article" date="2023" name="Nat. Commun.">
        <title>Diploid and tetraploid genomes of Acorus and the evolution of monocots.</title>
        <authorList>
            <person name="Ma L."/>
            <person name="Liu K.W."/>
            <person name="Li Z."/>
            <person name="Hsiao Y.Y."/>
            <person name="Qi Y."/>
            <person name="Fu T."/>
            <person name="Tang G.D."/>
            <person name="Zhang D."/>
            <person name="Sun W.H."/>
            <person name="Liu D.K."/>
            <person name="Li Y."/>
            <person name="Chen G.Z."/>
            <person name="Liu X.D."/>
            <person name="Liao X.Y."/>
            <person name="Jiang Y.T."/>
            <person name="Yu X."/>
            <person name="Hao Y."/>
            <person name="Huang J."/>
            <person name="Zhao X.W."/>
            <person name="Ke S."/>
            <person name="Chen Y.Y."/>
            <person name="Wu W.L."/>
            <person name="Hsu J.L."/>
            <person name="Lin Y.F."/>
            <person name="Huang M.D."/>
            <person name="Li C.Y."/>
            <person name="Huang L."/>
            <person name="Wang Z.W."/>
            <person name="Zhao X."/>
            <person name="Zhong W.Y."/>
            <person name="Peng D.H."/>
            <person name="Ahmad S."/>
            <person name="Lan S."/>
            <person name="Zhang J.S."/>
            <person name="Tsai W.C."/>
            <person name="Van de Peer Y."/>
            <person name="Liu Z.J."/>
        </authorList>
    </citation>
    <scope>NUCLEOTIDE SEQUENCE</scope>
    <source>
        <strain evidence="1">CP</strain>
    </source>
</reference>
<gene>
    <name evidence="1" type="ORF">QJS10_CPA09g00435</name>
</gene>
<accession>A0AAV9E7A1</accession>
<comment type="caution">
    <text evidence="1">The sequence shown here is derived from an EMBL/GenBank/DDBJ whole genome shotgun (WGS) entry which is preliminary data.</text>
</comment>
<proteinExistence type="predicted"/>
<keyword evidence="2" id="KW-1185">Reference proteome</keyword>
<evidence type="ECO:0000313" key="2">
    <source>
        <dbReference type="Proteomes" id="UP001180020"/>
    </source>
</evidence>
<reference evidence="1" key="2">
    <citation type="submission" date="2023-06" db="EMBL/GenBank/DDBJ databases">
        <authorList>
            <person name="Ma L."/>
            <person name="Liu K.-W."/>
            <person name="Li Z."/>
            <person name="Hsiao Y.-Y."/>
            <person name="Qi Y."/>
            <person name="Fu T."/>
            <person name="Tang G."/>
            <person name="Zhang D."/>
            <person name="Sun W.-H."/>
            <person name="Liu D.-K."/>
            <person name="Li Y."/>
            <person name="Chen G.-Z."/>
            <person name="Liu X.-D."/>
            <person name="Liao X.-Y."/>
            <person name="Jiang Y.-T."/>
            <person name="Yu X."/>
            <person name="Hao Y."/>
            <person name="Huang J."/>
            <person name="Zhao X.-W."/>
            <person name="Ke S."/>
            <person name="Chen Y.-Y."/>
            <person name="Wu W.-L."/>
            <person name="Hsu J.-L."/>
            <person name="Lin Y.-F."/>
            <person name="Huang M.-D."/>
            <person name="Li C.-Y."/>
            <person name="Huang L."/>
            <person name="Wang Z.-W."/>
            <person name="Zhao X."/>
            <person name="Zhong W.-Y."/>
            <person name="Peng D.-H."/>
            <person name="Ahmad S."/>
            <person name="Lan S."/>
            <person name="Zhang J.-S."/>
            <person name="Tsai W.-C."/>
            <person name="Van De Peer Y."/>
            <person name="Liu Z.-J."/>
        </authorList>
    </citation>
    <scope>NUCLEOTIDE SEQUENCE</scope>
    <source>
        <strain evidence="1">CP</strain>
        <tissue evidence="1">Leaves</tissue>
    </source>
</reference>
<name>A0AAV9E7A1_ACOCL</name>
<dbReference type="Proteomes" id="UP001180020">
    <property type="component" value="Unassembled WGS sequence"/>
</dbReference>
<sequence>MINGHMQWINTRGASDTQNMSEMALSKRSLRVLKQLRHYKKKGYGGVENKRIIKELICTGCKLCGFPLNYKSDREVEEVFIDGVMKEIKEMEEGRLTYSGE</sequence>
<dbReference type="AlphaFoldDB" id="A0AAV9E7A1"/>
<dbReference type="EMBL" id="JAUJYO010000009">
    <property type="protein sequence ID" value="KAK1309568.1"/>
    <property type="molecule type" value="Genomic_DNA"/>
</dbReference>
<evidence type="ECO:0000313" key="1">
    <source>
        <dbReference type="EMBL" id="KAK1309568.1"/>
    </source>
</evidence>
<organism evidence="1 2">
    <name type="scientific">Acorus calamus</name>
    <name type="common">Sweet flag</name>
    <dbReference type="NCBI Taxonomy" id="4465"/>
    <lineage>
        <taxon>Eukaryota</taxon>
        <taxon>Viridiplantae</taxon>
        <taxon>Streptophyta</taxon>
        <taxon>Embryophyta</taxon>
        <taxon>Tracheophyta</taxon>
        <taxon>Spermatophyta</taxon>
        <taxon>Magnoliopsida</taxon>
        <taxon>Liliopsida</taxon>
        <taxon>Acoraceae</taxon>
        <taxon>Acorus</taxon>
    </lineage>
</organism>